<comment type="caution">
    <text evidence="5">The sequence shown here is derived from an EMBL/GenBank/DDBJ whole genome shotgun (WGS) entry which is preliminary data.</text>
</comment>
<keyword evidence="2" id="KW-0521">NADP</keyword>
<evidence type="ECO:0000256" key="1">
    <source>
        <dbReference type="ARBA" id="ARBA00006484"/>
    </source>
</evidence>
<keyword evidence="6" id="KW-1185">Reference proteome</keyword>
<evidence type="ECO:0000313" key="5">
    <source>
        <dbReference type="EMBL" id="NKI16883.1"/>
    </source>
</evidence>
<dbReference type="PANTHER" id="PTHR43618">
    <property type="entry name" value="7-ALPHA-HYDROXYSTEROID DEHYDROGENASE"/>
    <property type="match status" value="1"/>
</dbReference>
<sequence>MKNLFSIADKTVVITGGSRGLGAMMARGFLENGARVYISARKEGELMACAEELSAYGECIPLVADLGSQAGTEAFAKALQQREAKIDVLINNAGASWGAPLGEFPENGWDKIMQVNVKSMFFLTQMLLPQLKAAGSKADPARVINIASINGITHPKLENYSYSASKAAVIQLTRHMAADLAKDNVNINGIAPGFFASKLTAYIVDEESVTAPTHIPRGRLGQAEDIAGTAIYLASRASAWMCGHTLVLDGGSVAHAG</sequence>
<dbReference type="InterPro" id="IPR020904">
    <property type="entry name" value="Sc_DH/Rdtase_CS"/>
</dbReference>
<reference evidence="5 6" key="1">
    <citation type="submission" date="2020-04" db="EMBL/GenBank/DDBJ databases">
        <authorList>
            <person name="Yoon J."/>
        </authorList>
    </citation>
    <scope>NUCLEOTIDE SEQUENCE [LARGE SCALE GENOMIC DNA]</scope>
    <source>
        <strain evidence="5 6">KMU-166</strain>
    </source>
</reference>
<gene>
    <name evidence="5" type="ORF">HCU74_05545</name>
</gene>
<comment type="similarity">
    <text evidence="1 4">Belongs to the short-chain dehydrogenases/reductases (SDR) family.</text>
</comment>
<dbReference type="PROSITE" id="PS00061">
    <property type="entry name" value="ADH_SHORT"/>
    <property type="match status" value="1"/>
</dbReference>
<dbReference type="Gene3D" id="3.40.50.720">
    <property type="entry name" value="NAD(P)-binding Rossmann-like Domain"/>
    <property type="match status" value="1"/>
</dbReference>
<dbReference type="RefSeq" id="WP_168449427.1">
    <property type="nucleotide sequence ID" value="NZ_JAAWWK010000002.1"/>
</dbReference>
<evidence type="ECO:0000256" key="4">
    <source>
        <dbReference type="RuleBase" id="RU000363"/>
    </source>
</evidence>
<dbReference type="Pfam" id="PF00106">
    <property type="entry name" value="adh_short"/>
    <property type="match status" value="1"/>
</dbReference>
<dbReference type="Proteomes" id="UP000765845">
    <property type="component" value="Unassembled WGS sequence"/>
</dbReference>
<evidence type="ECO:0000313" key="6">
    <source>
        <dbReference type="Proteomes" id="UP000765845"/>
    </source>
</evidence>
<evidence type="ECO:0000256" key="3">
    <source>
        <dbReference type="ARBA" id="ARBA00023002"/>
    </source>
</evidence>
<dbReference type="PANTHER" id="PTHR43618:SF8">
    <property type="entry name" value="7ALPHA-HYDROXYSTEROID DEHYDROGENASE"/>
    <property type="match status" value="1"/>
</dbReference>
<dbReference type="PRINTS" id="PR00080">
    <property type="entry name" value="SDRFAMILY"/>
</dbReference>
<evidence type="ECO:0000256" key="2">
    <source>
        <dbReference type="ARBA" id="ARBA00022857"/>
    </source>
</evidence>
<dbReference type="EMBL" id="JAAWWK010000002">
    <property type="protein sequence ID" value="NKI16883.1"/>
    <property type="molecule type" value="Genomic_DNA"/>
</dbReference>
<proteinExistence type="inferred from homology"/>
<keyword evidence="3" id="KW-0560">Oxidoreductase</keyword>
<accession>A0ABX1GEA8</accession>
<dbReference type="PRINTS" id="PR00081">
    <property type="entry name" value="GDHRDH"/>
</dbReference>
<dbReference type="InterPro" id="IPR052178">
    <property type="entry name" value="Sec_Metab_Biosynth_SDR"/>
</dbReference>
<name>A0ABX1GEA8_9GAMM</name>
<dbReference type="InterPro" id="IPR036291">
    <property type="entry name" value="NAD(P)-bd_dom_sf"/>
</dbReference>
<organism evidence="5 6">
    <name type="scientific">Spongiibacter thalassae</name>
    <dbReference type="NCBI Taxonomy" id="2721624"/>
    <lineage>
        <taxon>Bacteria</taxon>
        <taxon>Pseudomonadati</taxon>
        <taxon>Pseudomonadota</taxon>
        <taxon>Gammaproteobacteria</taxon>
        <taxon>Cellvibrionales</taxon>
        <taxon>Spongiibacteraceae</taxon>
        <taxon>Spongiibacter</taxon>
    </lineage>
</organism>
<dbReference type="InterPro" id="IPR002347">
    <property type="entry name" value="SDR_fam"/>
</dbReference>
<dbReference type="SUPFAM" id="SSF51735">
    <property type="entry name" value="NAD(P)-binding Rossmann-fold domains"/>
    <property type="match status" value="1"/>
</dbReference>
<protein>
    <submittedName>
        <fullName evidence="5">SDR family NAD(P)-dependent oxidoreductase</fullName>
    </submittedName>
</protein>